<feature type="compositionally biased region" description="Polar residues" evidence="1">
    <location>
        <begin position="1"/>
        <end position="11"/>
    </location>
</feature>
<evidence type="ECO:0000313" key="3">
    <source>
        <dbReference type="EMBL" id="GAA1671699.1"/>
    </source>
</evidence>
<name>A0ABP4SH69_9ACTN</name>
<evidence type="ECO:0000313" key="4">
    <source>
        <dbReference type="Proteomes" id="UP001500618"/>
    </source>
</evidence>
<accession>A0ABP4SH69</accession>
<sequence length="221" mass="23846">MTRNDFSISRKPSNHQRRTAMSKVFSSHAVSVDGYISGRKPDGEHTFGRGLGEASMLFNWYNDGDTPSKVFDGFRLSAPSAQFFDLIADRVGAAVAGRTTYEHSGHWGGDSPHPTAPLILVSHRSAPKLSSKQTLITTGIEDAIAAAKKVAGDKDVALMGGGLLTSALEADLVDEVILHQVPILLGGGHSFFQELPKHVRLRLLEVIAAPGVTHLHYEVIR</sequence>
<dbReference type="Proteomes" id="UP001500618">
    <property type="component" value="Unassembled WGS sequence"/>
</dbReference>
<protein>
    <submittedName>
        <fullName evidence="3">Dihydrofolate reductase family protein</fullName>
    </submittedName>
</protein>
<dbReference type="InterPro" id="IPR050765">
    <property type="entry name" value="Riboflavin_Biosynth_HTPR"/>
</dbReference>
<dbReference type="InterPro" id="IPR024072">
    <property type="entry name" value="DHFR-like_dom_sf"/>
</dbReference>
<keyword evidence="4" id="KW-1185">Reference proteome</keyword>
<dbReference type="Gene3D" id="3.40.430.10">
    <property type="entry name" value="Dihydrofolate Reductase, subunit A"/>
    <property type="match status" value="1"/>
</dbReference>
<dbReference type="PANTHER" id="PTHR38011">
    <property type="entry name" value="DIHYDROFOLATE REDUCTASE FAMILY PROTEIN (AFU_ORTHOLOGUE AFUA_8G06820)"/>
    <property type="match status" value="1"/>
</dbReference>
<gene>
    <name evidence="3" type="ORF">GCM10009765_21380</name>
</gene>
<proteinExistence type="predicted"/>
<dbReference type="PANTHER" id="PTHR38011:SF12">
    <property type="entry name" value="BIFUNCTIONAL DEAMINASE-REDUCTASE DOMAIN PROTEIN"/>
    <property type="match status" value="1"/>
</dbReference>
<feature type="region of interest" description="Disordered" evidence="1">
    <location>
        <begin position="1"/>
        <end position="22"/>
    </location>
</feature>
<organism evidence="3 4">
    <name type="scientific">Fodinicola feengrottensis</name>
    <dbReference type="NCBI Taxonomy" id="435914"/>
    <lineage>
        <taxon>Bacteria</taxon>
        <taxon>Bacillati</taxon>
        <taxon>Actinomycetota</taxon>
        <taxon>Actinomycetes</taxon>
        <taxon>Mycobacteriales</taxon>
        <taxon>Fodinicola</taxon>
    </lineage>
</organism>
<comment type="caution">
    <text evidence="3">The sequence shown here is derived from an EMBL/GenBank/DDBJ whole genome shotgun (WGS) entry which is preliminary data.</text>
</comment>
<evidence type="ECO:0000256" key="1">
    <source>
        <dbReference type="SAM" id="MobiDB-lite"/>
    </source>
</evidence>
<dbReference type="SUPFAM" id="SSF53597">
    <property type="entry name" value="Dihydrofolate reductase-like"/>
    <property type="match status" value="1"/>
</dbReference>
<reference evidence="4" key="1">
    <citation type="journal article" date="2019" name="Int. J. Syst. Evol. Microbiol.">
        <title>The Global Catalogue of Microorganisms (GCM) 10K type strain sequencing project: providing services to taxonomists for standard genome sequencing and annotation.</title>
        <authorList>
            <consortium name="The Broad Institute Genomics Platform"/>
            <consortium name="The Broad Institute Genome Sequencing Center for Infectious Disease"/>
            <person name="Wu L."/>
            <person name="Ma J."/>
        </authorList>
    </citation>
    <scope>NUCLEOTIDE SEQUENCE [LARGE SCALE GENOMIC DNA]</scope>
    <source>
        <strain evidence="4">JCM 14718</strain>
    </source>
</reference>
<dbReference type="Pfam" id="PF01872">
    <property type="entry name" value="RibD_C"/>
    <property type="match status" value="1"/>
</dbReference>
<dbReference type="EMBL" id="BAAANY010000008">
    <property type="protein sequence ID" value="GAA1671699.1"/>
    <property type="molecule type" value="Genomic_DNA"/>
</dbReference>
<evidence type="ECO:0000259" key="2">
    <source>
        <dbReference type="Pfam" id="PF01872"/>
    </source>
</evidence>
<feature type="domain" description="Bacterial bifunctional deaminase-reductase C-terminal" evidence="2">
    <location>
        <begin position="23"/>
        <end position="208"/>
    </location>
</feature>
<dbReference type="InterPro" id="IPR002734">
    <property type="entry name" value="RibDG_C"/>
</dbReference>